<comment type="similarity">
    <text evidence="2">Belongs to the YajC family.</text>
</comment>
<evidence type="ECO:0000256" key="1">
    <source>
        <dbReference type="ARBA" id="ARBA00004162"/>
    </source>
</evidence>
<dbReference type="KEGG" id="slr:L21SP2_0329"/>
<name>V5WD93_9SPIO</name>
<dbReference type="eggNOG" id="COG1862">
    <property type="taxonomic scope" value="Bacteria"/>
</dbReference>
<feature type="transmembrane region" description="Helical" evidence="12">
    <location>
        <begin position="20"/>
        <end position="41"/>
    </location>
</feature>
<evidence type="ECO:0000313" key="13">
    <source>
        <dbReference type="EMBL" id="AHC13767.1"/>
    </source>
</evidence>
<evidence type="ECO:0000256" key="11">
    <source>
        <dbReference type="SAM" id="MobiDB-lite"/>
    </source>
</evidence>
<evidence type="ECO:0000256" key="6">
    <source>
        <dbReference type="ARBA" id="ARBA00022692"/>
    </source>
</evidence>
<protein>
    <recommendedName>
        <fullName evidence="3">Sec translocon accessory complex subunit YajC</fullName>
    </recommendedName>
</protein>
<dbReference type="AlphaFoldDB" id="V5WD93"/>
<organism evidence="13 14">
    <name type="scientific">Salinispira pacifica</name>
    <dbReference type="NCBI Taxonomy" id="1307761"/>
    <lineage>
        <taxon>Bacteria</taxon>
        <taxon>Pseudomonadati</taxon>
        <taxon>Spirochaetota</taxon>
        <taxon>Spirochaetia</taxon>
        <taxon>Spirochaetales</taxon>
        <taxon>Spirochaetaceae</taxon>
        <taxon>Salinispira</taxon>
    </lineage>
</organism>
<evidence type="ECO:0000256" key="3">
    <source>
        <dbReference type="ARBA" id="ARBA00014962"/>
    </source>
</evidence>
<evidence type="ECO:0000256" key="5">
    <source>
        <dbReference type="ARBA" id="ARBA00022475"/>
    </source>
</evidence>
<dbReference type="Pfam" id="PF02699">
    <property type="entry name" value="YajC"/>
    <property type="match status" value="1"/>
</dbReference>
<dbReference type="OrthoDB" id="9800132at2"/>
<keyword evidence="5" id="KW-1003">Cell membrane</keyword>
<keyword evidence="4" id="KW-0813">Transport</keyword>
<evidence type="ECO:0000256" key="10">
    <source>
        <dbReference type="ARBA" id="ARBA00023136"/>
    </source>
</evidence>
<accession>V5WD93</accession>
<keyword evidence="8 12" id="KW-1133">Transmembrane helix</keyword>
<feature type="region of interest" description="Disordered" evidence="11">
    <location>
        <begin position="109"/>
        <end position="132"/>
    </location>
</feature>
<evidence type="ECO:0000256" key="9">
    <source>
        <dbReference type="ARBA" id="ARBA00023010"/>
    </source>
</evidence>
<dbReference type="Proteomes" id="UP000018680">
    <property type="component" value="Chromosome"/>
</dbReference>
<evidence type="ECO:0000256" key="8">
    <source>
        <dbReference type="ARBA" id="ARBA00022989"/>
    </source>
</evidence>
<evidence type="ECO:0000256" key="7">
    <source>
        <dbReference type="ARBA" id="ARBA00022927"/>
    </source>
</evidence>
<dbReference type="GO" id="GO:0005886">
    <property type="term" value="C:plasma membrane"/>
    <property type="evidence" value="ECO:0007669"/>
    <property type="project" value="UniProtKB-SubCell"/>
</dbReference>
<dbReference type="PATRIC" id="fig|1307761.3.peg.330"/>
<dbReference type="STRING" id="1307761.L21SP2_0329"/>
<keyword evidence="14" id="KW-1185">Reference proteome</keyword>
<dbReference type="NCBIfam" id="TIGR00739">
    <property type="entry name" value="yajC"/>
    <property type="match status" value="1"/>
</dbReference>
<evidence type="ECO:0000256" key="2">
    <source>
        <dbReference type="ARBA" id="ARBA00006742"/>
    </source>
</evidence>
<gene>
    <name evidence="13" type="ORF">L21SP2_0329</name>
</gene>
<keyword evidence="9" id="KW-0811">Translocation</keyword>
<dbReference type="PANTHER" id="PTHR33909">
    <property type="entry name" value="SEC TRANSLOCON ACCESSORY COMPLEX SUBUNIT YAJC"/>
    <property type="match status" value="1"/>
</dbReference>
<dbReference type="EMBL" id="CP006939">
    <property type="protein sequence ID" value="AHC13767.1"/>
    <property type="molecule type" value="Genomic_DNA"/>
</dbReference>
<dbReference type="GO" id="GO:0015031">
    <property type="term" value="P:protein transport"/>
    <property type="evidence" value="ECO:0007669"/>
    <property type="project" value="UniProtKB-KW"/>
</dbReference>
<dbReference type="SMART" id="SM01323">
    <property type="entry name" value="YajC"/>
    <property type="match status" value="1"/>
</dbReference>
<keyword evidence="6 12" id="KW-0812">Transmembrane</keyword>
<evidence type="ECO:0000256" key="12">
    <source>
        <dbReference type="SAM" id="Phobius"/>
    </source>
</evidence>
<proteinExistence type="inferred from homology"/>
<sequence>MNSLFETFNLLQAAAPQGGSGQLISTLVMFGLVFLIFYFLIIRPQNKRQKETKRMLDQLKKGDKIQTIGGIRGTILSVKEETVIVKVDDDAKLEFVRSAIANVINPEDKAADKADKSGEKADSKKENKKEAK</sequence>
<dbReference type="InterPro" id="IPR003849">
    <property type="entry name" value="Preprotein_translocase_YajC"/>
</dbReference>
<keyword evidence="10 12" id="KW-0472">Membrane</keyword>
<dbReference type="RefSeq" id="WP_024266700.1">
    <property type="nucleotide sequence ID" value="NC_023035.1"/>
</dbReference>
<dbReference type="PRINTS" id="PR01853">
    <property type="entry name" value="YAJCTRNLCASE"/>
</dbReference>
<dbReference type="PANTHER" id="PTHR33909:SF1">
    <property type="entry name" value="SEC TRANSLOCON ACCESSORY COMPLEX SUBUNIT YAJC"/>
    <property type="match status" value="1"/>
</dbReference>
<keyword evidence="7" id="KW-0653">Protein transport</keyword>
<evidence type="ECO:0000313" key="14">
    <source>
        <dbReference type="Proteomes" id="UP000018680"/>
    </source>
</evidence>
<reference evidence="13 14" key="1">
    <citation type="journal article" date="2015" name="Stand. Genomic Sci.">
        <title>Complete genome sequence and description of Salinispira pacifica gen. nov., sp. nov., a novel spirochaete isolated form a hypersaline microbial mat.</title>
        <authorList>
            <person name="Ben Hania W."/>
            <person name="Joseph M."/>
            <person name="Schumann P."/>
            <person name="Bunk B."/>
            <person name="Fiebig A."/>
            <person name="Sproer C."/>
            <person name="Klenk H.P."/>
            <person name="Fardeau M.L."/>
            <person name="Spring S."/>
        </authorList>
    </citation>
    <scope>NUCLEOTIDE SEQUENCE [LARGE SCALE GENOMIC DNA]</scope>
    <source>
        <strain evidence="13 14">L21-RPul-D2</strain>
    </source>
</reference>
<dbReference type="HOGENOM" id="CLU_116157_1_1_12"/>
<evidence type="ECO:0000256" key="4">
    <source>
        <dbReference type="ARBA" id="ARBA00022448"/>
    </source>
</evidence>
<comment type="subcellular location">
    <subcellularLocation>
        <location evidence="1">Cell membrane</location>
        <topology evidence="1">Single-pass membrane protein</topology>
    </subcellularLocation>
</comment>